<proteinExistence type="predicted"/>
<dbReference type="InterPro" id="IPR036515">
    <property type="entry name" value="Transposase_17_sf"/>
</dbReference>
<dbReference type="RefSeq" id="WP_204684261.1">
    <property type="nucleotide sequence ID" value="NZ_JADIKE010000039.1"/>
</dbReference>
<evidence type="ECO:0008006" key="3">
    <source>
        <dbReference type="Google" id="ProtNLM"/>
    </source>
</evidence>
<dbReference type="Gene3D" id="3.30.70.1290">
    <property type="entry name" value="Transposase IS200-like"/>
    <property type="match status" value="1"/>
</dbReference>
<dbReference type="SUPFAM" id="SSF143422">
    <property type="entry name" value="Transposase IS200-like"/>
    <property type="match status" value="1"/>
</dbReference>
<reference evidence="1" key="1">
    <citation type="submission" date="2020-10" db="EMBL/GenBank/DDBJ databases">
        <title>Phylogeny of dyella-like bacteria.</title>
        <authorList>
            <person name="Fu J."/>
        </authorList>
    </citation>
    <scope>NUCLEOTIDE SEQUENCE</scope>
    <source>
        <strain evidence="1">DHOC52</strain>
    </source>
</reference>
<dbReference type="EMBL" id="JADIKE010000039">
    <property type="protein sequence ID" value="MBM7127757.1"/>
    <property type="molecule type" value="Genomic_DNA"/>
</dbReference>
<protein>
    <recommendedName>
        <fullName evidence="3">Transposase IS200-like domain-containing protein</fullName>
    </recommendedName>
</protein>
<dbReference type="Proteomes" id="UP001430149">
    <property type="component" value="Unassembled WGS sequence"/>
</dbReference>
<gene>
    <name evidence="1" type="ORF">ISP19_20470</name>
</gene>
<evidence type="ECO:0000313" key="1">
    <source>
        <dbReference type="EMBL" id="MBM7127757.1"/>
    </source>
</evidence>
<dbReference type="PANTHER" id="PTHR34322:SF2">
    <property type="entry name" value="TRANSPOSASE IS200-LIKE DOMAIN-CONTAINING PROTEIN"/>
    <property type="match status" value="1"/>
</dbReference>
<dbReference type="PANTHER" id="PTHR34322">
    <property type="entry name" value="TRANSPOSASE, Y1_TNP DOMAIN-CONTAINING"/>
    <property type="match status" value="1"/>
</dbReference>
<name>A0ABS2K962_9GAMM</name>
<comment type="caution">
    <text evidence="1">The sequence shown here is derived from an EMBL/GenBank/DDBJ whole genome shotgun (WGS) entry which is preliminary data.</text>
</comment>
<accession>A0ABS2K962</accession>
<keyword evidence="2" id="KW-1185">Reference proteome</keyword>
<sequence length="146" mass="17418">MRYPRHHIVAPEAAGFFHCVSRCVRRAFLCGEDAYSGRSYEHRRAWVEERLLMLAECFAVELYAYAVMSNHVHVVLHVDPQAANDWSDEEVAERWVRLFPVYMDEVIDERLCREKAQRLQGDPERMVELRRRLGSLSWFMRCFLLR</sequence>
<evidence type="ECO:0000313" key="2">
    <source>
        <dbReference type="Proteomes" id="UP001430149"/>
    </source>
</evidence>
<organism evidence="1 2">
    <name type="scientific">Dyella flava</name>
    <dbReference type="NCBI Taxonomy" id="1920170"/>
    <lineage>
        <taxon>Bacteria</taxon>
        <taxon>Pseudomonadati</taxon>
        <taxon>Pseudomonadota</taxon>
        <taxon>Gammaproteobacteria</taxon>
        <taxon>Lysobacterales</taxon>
        <taxon>Rhodanobacteraceae</taxon>
        <taxon>Dyella</taxon>
    </lineage>
</organism>